<comment type="caution">
    <text evidence="1">The sequence shown here is derived from an EMBL/GenBank/DDBJ whole genome shotgun (WGS) entry which is preliminary data.</text>
</comment>
<dbReference type="AlphaFoldDB" id="A0A0F9AC64"/>
<accession>A0A0F9AC64</accession>
<feature type="non-terminal residue" evidence="1">
    <location>
        <position position="63"/>
    </location>
</feature>
<proteinExistence type="predicted"/>
<gene>
    <name evidence="1" type="ORF">LCGC14_2590200</name>
</gene>
<protein>
    <submittedName>
        <fullName evidence="1">Uncharacterized protein</fullName>
    </submittedName>
</protein>
<reference evidence="1" key="1">
    <citation type="journal article" date="2015" name="Nature">
        <title>Complex archaea that bridge the gap between prokaryotes and eukaryotes.</title>
        <authorList>
            <person name="Spang A."/>
            <person name="Saw J.H."/>
            <person name="Jorgensen S.L."/>
            <person name="Zaremba-Niedzwiedzka K."/>
            <person name="Martijn J."/>
            <person name="Lind A.E."/>
            <person name="van Eijk R."/>
            <person name="Schleper C."/>
            <person name="Guy L."/>
            <person name="Ettema T.J."/>
        </authorList>
    </citation>
    <scope>NUCLEOTIDE SEQUENCE</scope>
</reference>
<dbReference type="EMBL" id="LAZR01043460">
    <property type="protein sequence ID" value="KKL07015.1"/>
    <property type="molecule type" value="Genomic_DNA"/>
</dbReference>
<organism evidence="1">
    <name type="scientific">marine sediment metagenome</name>
    <dbReference type="NCBI Taxonomy" id="412755"/>
    <lineage>
        <taxon>unclassified sequences</taxon>
        <taxon>metagenomes</taxon>
        <taxon>ecological metagenomes</taxon>
    </lineage>
</organism>
<evidence type="ECO:0000313" key="1">
    <source>
        <dbReference type="EMBL" id="KKL07015.1"/>
    </source>
</evidence>
<sequence length="63" mass="7389">MKNLICDVNLAYEVISDERTAVIGPNEFMRSGKIYYVSDELKEISMNRCFYELEKYLGNVEDE</sequence>
<name>A0A0F9AC64_9ZZZZ</name>